<dbReference type="Gene3D" id="3.30.750.24">
    <property type="entry name" value="STAS domain"/>
    <property type="match status" value="1"/>
</dbReference>
<reference evidence="1 2" key="1">
    <citation type="journal article" date="2019" name="Sci. Rep.">
        <title>Orb-weaving spider Araneus ventricosus genome elucidates the spidroin gene catalogue.</title>
        <authorList>
            <person name="Kono N."/>
            <person name="Nakamura H."/>
            <person name="Ohtoshi R."/>
            <person name="Moran D.A.P."/>
            <person name="Shinohara A."/>
            <person name="Yoshida Y."/>
            <person name="Fujiwara M."/>
            <person name="Mori M."/>
            <person name="Tomita M."/>
            <person name="Arakawa K."/>
        </authorList>
    </citation>
    <scope>NUCLEOTIDE SEQUENCE [LARGE SCALE GENOMIC DNA]</scope>
</reference>
<name>A0A4Y2QFY3_ARAVE</name>
<accession>A0A4Y2QFY3</accession>
<dbReference type="Proteomes" id="UP000499080">
    <property type="component" value="Unassembled WGS sequence"/>
</dbReference>
<organism evidence="1 2">
    <name type="scientific">Araneus ventricosus</name>
    <name type="common">Orbweaver spider</name>
    <name type="synonym">Epeira ventricosa</name>
    <dbReference type="NCBI Taxonomy" id="182803"/>
    <lineage>
        <taxon>Eukaryota</taxon>
        <taxon>Metazoa</taxon>
        <taxon>Ecdysozoa</taxon>
        <taxon>Arthropoda</taxon>
        <taxon>Chelicerata</taxon>
        <taxon>Arachnida</taxon>
        <taxon>Araneae</taxon>
        <taxon>Araneomorphae</taxon>
        <taxon>Entelegynae</taxon>
        <taxon>Araneoidea</taxon>
        <taxon>Araneidae</taxon>
        <taxon>Araneus</taxon>
    </lineage>
</organism>
<protein>
    <recommendedName>
        <fullName evidence="3">STAS domain-containing protein</fullName>
    </recommendedName>
</protein>
<keyword evidence="2" id="KW-1185">Reference proteome</keyword>
<gene>
    <name evidence="1" type="ORF">AVEN_218308_1</name>
</gene>
<proteinExistence type="predicted"/>
<sequence>MQGENGLTFIHVTPESSIYFPSADKFKGIVSKALYSQPNIPSCTVVIHGDNIKEIDYTTAMGIKNMVKGMRKDNAQVLFQVTESSAVNALNCLEDSVRLCIQEDEIKHSLLNSASNTCTEVYSDGNEVLEGSDPLLNKYNVDQIEESSNTKDNQTQES</sequence>
<comment type="caution">
    <text evidence="1">The sequence shown here is derived from an EMBL/GenBank/DDBJ whole genome shotgun (WGS) entry which is preliminary data.</text>
</comment>
<dbReference type="EMBL" id="BGPR01013605">
    <property type="protein sequence ID" value="GBN61386.1"/>
    <property type="molecule type" value="Genomic_DNA"/>
</dbReference>
<evidence type="ECO:0000313" key="2">
    <source>
        <dbReference type="Proteomes" id="UP000499080"/>
    </source>
</evidence>
<evidence type="ECO:0008006" key="3">
    <source>
        <dbReference type="Google" id="ProtNLM"/>
    </source>
</evidence>
<dbReference type="InterPro" id="IPR036513">
    <property type="entry name" value="STAS_dom_sf"/>
</dbReference>
<evidence type="ECO:0000313" key="1">
    <source>
        <dbReference type="EMBL" id="GBN61386.1"/>
    </source>
</evidence>
<dbReference type="AlphaFoldDB" id="A0A4Y2QFY3"/>